<evidence type="ECO:0000313" key="2">
    <source>
        <dbReference type="EMBL" id="GEZ58260.1"/>
    </source>
</evidence>
<protein>
    <submittedName>
        <fullName evidence="2">Retrovirus-related Pol polyprotein from transposon TNT 1-94</fullName>
    </submittedName>
</protein>
<gene>
    <name evidence="2" type="ORF">Tci_530233</name>
</gene>
<dbReference type="Pfam" id="PF07727">
    <property type="entry name" value="RVT_2"/>
    <property type="match status" value="1"/>
</dbReference>
<sequence>MDVKIPFLNGKLKEEVYVKWPPGFESSEFSDYVCILNKAIYGLKQAPKACSMCKVSVKSKGITSNRCEKNTQVPESVGNKMHKAFPLPVIEFPLPVKKVPPAEEKRCHY</sequence>
<dbReference type="AlphaFoldDB" id="A0A699IPE4"/>
<comment type="caution">
    <text evidence="2">The sequence shown here is derived from an EMBL/GenBank/DDBJ whole genome shotgun (WGS) entry which is preliminary data.</text>
</comment>
<accession>A0A699IPE4</accession>
<dbReference type="EMBL" id="BKCJ010296668">
    <property type="protein sequence ID" value="GEZ58260.1"/>
    <property type="molecule type" value="Genomic_DNA"/>
</dbReference>
<reference evidence="2" key="1">
    <citation type="journal article" date="2019" name="Sci. Rep.">
        <title>Draft genome of Tanacetum cinerariifolium, the natural source of mosquito coil.</title>
        <authorList>
            <person name="Yamashiro T."/>
            <person name="Shiraishi A."/>
            <person name="Satake H."/>
            <person name="Nakayama K."/>
        </authorList>
    </citation>
    <scope>NUCLEOTIDE SEQUENCE</scope>
</reference>
<proteinExistence type="predicted"/>
<evidence type="ECO:0000259" key="1">
    <source>
        <dbReference type="Pfam" id="PF07727"/>
    </source>
</evidence>
<dbReference type="InterPro" id="IPR013103">
    <property type="entry name" value="RVT_2"/>
</dbReference>
<feature type="domain" description="Reverse transcriptase Ty1/copia-type" evidence="1">
    <location>
        <begin position="1"/>
        <end position="53"/>
    </location>
</feature>
<organism evidence="2">
    <name type="scientific">Tanacetum cinerariifolium</name>
    <name type="common">Dalmatian daisy</name>
    <name type="synonym">Chrysanthemum cinerariifolium</name>
    <dbReference type="NCBI Taxonomy" id="118510"/>
    <lineage>
        <taxon>Eukaryota</taxon>
        <taxon>Viridiplantae</taxon>
        <taxon>Streptophyta</taxon>
        <taxon>Embryophyta</taxon>
        <taxon>Tracheophyta</taxon>
        <taxon>Spermatophyta</taxon>
        <taxon>Magnoliopsida</taxon>
        <taxon>eudicotyledons</taxon>
        <taxon>Gunneridae</taxon>
        <taxon>Pentapetalae</taxon>
        <taxon>asterids</taxon>
        <taxon>campanulids</taxon>
        <taxon>Asterales</taxon>
        <taxon>Asteraceae</taxon>
        <taxon>Asteroideae</taxon>
        <taxon>Anthemideae</taxon>
        <taxon>Anthemidinae</taxon>
        <taxon>Tanacetum</taxon>
    </lineage>
</organism>
<name>A0A699IPE4_TANCI</name>